<protein>
    <submittedName>
        <fullName evidence="3">Short chain dehydrogenase</fullName>
    </submittedName>
</protein>
<accession>A0A559MI85</accession>
<dbReference type="Gene3D" id="3.40.50.720">
    <property type="entry name" value="NAD(P)-binding Rossmann-like Domain"/>
    <property type="match status" value="1"/>
</dbReference>
<dbReference type="InterPro" id="IPR036291">
    <property type="entry name" value="NAD(P)-bd_dom_sf"/>
</dbReference>
<sequence length="175" mass="19579">MSEEFLIQPKFGPFLRLFLHSPLFYTPQFLTQSFANQTVIVTGANVGLGLEAARHFYRLNFKHRNAVDAIEVWALDLTSTALTVAFAERVNKELPRVDVPVQNAGINSKTYAVSKGTEQTMHVNVINTFLLALLLLPKLTEIAKFAKSPTTTSNDYNFRGSSPNQVSTNQCPRYI</sequence>
<comment type="caution">
    <text evidence="3">The sequence shown here is derived from an EMBL/GenBank/DDBJ whole genome shotgun (WGS) entry which is preliminary data.</text>
</comment>
<dbReference type="SUPFAM" id="SSF51735">
    <property type="entry name" value="NAD(P)-binding Rossmann-fold domains"/>
    <property type="match status" value="1"/>
</dbReference>
<evidence type="ECO:0000256" key="2">
    <source>
        <dbReference type="SAM" id="MobiDB-lite"/>
    </source>
</evidence>
<gene>
    <name evidence="3" type="primary">sol3_4</name>
    <name evidence="3" type="ORF">LAWI1_G001450</name>
</gene>
<proteinExistence type="predicted"/>
<feature type="region of interest" description="Disordered" evidence="2">
    <location>
        <begin position="156"/>
        <end position="175"/>
    </location>
</feature>
<dbReference type="PRINTS" id="PR00081">
    <property type="entry name" value="GDHRDH"/>
</dbReference>
<dbReference type="AlphaFoldDB" id="A0A559MI85"/>
<dbReference type="GO" id="GO:0016491">
    <property type="term" value="F:oxidoreductase activity"/>
    <property type="evidence" value="ECO:0007669"/>
    <property type="project" value="UniProtKB-KW"/>
</dbReference>
<evidence type="ECO:0000256" key="1">
    <source>
        <dbReference type="ARBA" id="ARBA00023002"/>
    </source>
</evidence>
<evidence type="ECO:0000313" key="4">
    <source>
        <dbReference type="Proteomes" id="UP000315522"/>
    </source>
</evidence>
<keyword evidence="4" id="KW-1185">Reference proteome</keyword>
<name>A0A559MI85_9HELO</name>
<dbReference type="InterPro" id="IPR002347">
    <property type="entry name" value="SDR_fam"/>
</dbReference>
<evidence type="ECO:0000313" key="3">
    <source>
        <dbReference type="EMBL" id="TVY92654.1"/>
    </source>
</evidence>
<keyword evidence="1" id="KW-0560">Oxidoreductase</keyword>
<dbReference type="Proteomes" id="UP000315522">
    <property type="component" value="Unassembled WGS sequence"/>
</dbReference>
<reference evidence="3 4" key="1">
    <citation type="submission" date="2018-05" db="EMBL/GenBank/DDBJ databases">
        <title>Genome sequencing and assembly of the regulated plant pathogen Lachnellula willkommii and related sister species for the development of diagnostic species identification markers.</title>
        <authorList>
            <person name="Giroux E."/>
            <person name="Bilodeau G."/>
        </authorList>
    </citation>
    <scope>NUCLEOTIDE SEQUENCE [LARGE SCALE GENOMIC DNA]</scope>
    <source>
        <strain evidence="3 4">CBS 172.35</strain>
    </source>
</reference>
<dbReference type="EMBL" id="QGML01000272">
    <property type="protein sequence ID" value="TVY92654.1"/>
    <property type="molecule type" value="Genomic_DNA"/>
</dbReference>
<organism evidence="3 4">
    <name type="scientific">Lachnellula willkommii</name>
    <dbReference type="NCBI Taxonomy" id="215461"/>
    <lineage>
        <taxon>Eukaryota</taxon>
        <taxon>Fungi</taxon>
        <taxon>Dikarya</taxon>
        <taxon>Ascomycota</taxon>
        <taxon>Pezizomycotina</taxon>
        <taxon>Leotiomycetes</taxon>
        <taxon>Helotiales</taxon>
        <taxon>Lachnaceae</taxon>
        <taxon>Lachnellula</taxon>
    </lineage>
</organism>
<dbReference type="Pfam" id="PF00106">
    <property type="entry name" value="adh_short"/>
    <property type="match status" value="1"/>
</dbReference>
<dbReference type="PANTHER" id="PTHR43157:SF31">
    <property type="entry name" value="PHOSPHATIDYLINOSITOL-GLYCAN BIOSYNTHESIS CLASS F PROTEIN"/>
    <property type="match status" value="1"/>
</dbReference>
<dbReference type="PANTHER" id="PTHR43157">
    <property type="entry name" value="PHOSPHATIDYLINOSITOL-GLYCAN BIOSYNTHESIS CLASS F PROTEIN-RELATED"/>
    <property type="match status" value="1"/>
</dbReference>